<dbReference type="GeneID" id="70235274"/>
<evidence type="ECO:0000313" key="2">
    <source>
        <dbReference type="EMBL" id="KAH3666858.1"/>
    </source>
</evidence>
<organism evidence="2 3">
    <name type="scientific">Ogataea philodendri</name>
    <dbReference type="NCBI Taxonomy" id="1378263"/>
    <lineage>
        <taxon>Eukaryota</taxon>
        <taxon>Fungi</taxon>
        <taxon>Dikarya</taxon>
        <taxon>Ascomycota</taxon>
        <taxon>Saccharomycotina</taxon>
        <taxon>Pichiomycetes</taxon>
        <taxon>Pichiales</taxon>
        <taxon>Pichiaceae</taxon>
        <taxon>Ogataea</taxon>
    </lineage>
</organism>
<reference evidence="2" key="1">
    <citation type="journal article" date="2021" name="Open Biol.">
        <title>Shared evolutionary footprints suggest mitochondrial oxidative damage underlies multiple complex I losses in fungi.</title>
        <authorList>
            <person name="Schikora-Tamarit M.A."/>
            <person name="Marcet-Houben M."/>
            <person name="Nosek J."/>
            <person name="Gabaldon T."/>
        </authorList>
    </citation>
    <scope>NUCLEOTIDE SEQUENCE</scope>
    <source>
        <strain evidence="2">CBS6075</strain>
    </source>
</reference>
<dbReference type="AlphaFoldDB" id="A0A9P8T5C7"/>
<protein>
    <submittedName>
        <fullName evidence="2">Uncharacterized protein</fullName>
    </submittedName>
</protein>
<sequence>MFAVIQKRLQSTVATPVRRPNTSLRGVLLGFFTGVSITGFGAYYYLLDEYKASSDAVVSDVLLLQKSIRKLEGHVRTLEDSLEKK</sequence>
<gene>
    <name evidence="2" type="ORF">OGAPHI_003307</name>
</gene>
<keyword evidence="3" id="KW-1185">Reference proteome</keyword>
<evidence type="ECO:0000313" key="3">
    <source>
        <dbReference type="Proteomes" id="UP000769157"/>
    </source>
</evidence>
<keyword evidence="1" id="KW-1133">Transmembrane helix</keyword>
<keyword evidence="1" id="KW-0472">Membrane</keyword>
<keyword evidence="1" id="KW-0812">Transmembrane</keyword>
<dbReference type="PANTHER" id="PTHR37849">
    <property type="entry name" value="YALI0E11605P"/>
    <property type="match status" value="1"/>
</dbReference>
<proteinExistence type="predicted"/>
<dbReference type="RefSeq" id="XP_046061814.1">
    <property type="nucleotide sequence ID" value="XM_046204272.1"/>
</dbReference>
<dbReference type="EMBL" id="JAEUBE010000199">
    <property type="protein sequence ID" value="KAH3666858.1"/>
    <property type="molecule type" value="Genomic_DNA"/>
</dbReference>
<dbReference type="OrthoDB" id="5331396at2759"/>
<dbReference type="PANTHER" id="PTHR37849:SF1">
    <property type="entry name" value="YALI0E11605P"/>
    <property type="match status" value="1"/>
</dbReference>
<comment type="caution">
    <text evidence="2">The sequence shown here is derived from an EMBL/GenBank/DDBJ whole genome shotgun (WGS) entry which is preliminary data.</text>
</comment>
<dbReference type="Proteomes" id="UP000769157">
    <property type="component" value="Unassembled WGS sequence"/>
</dbReference>
<reference evidence="2" key="2">
    <citation type="submission" date="2021-01" db="EMBL/GenBank/DDBJ databases">
        <authorList>
            <person name="Schikora-Tamarit M.A."/>
        </authorList>
    </citation>
    <scope>NUCLEOTIDE SEQUENCE</scope>
    <source>
        <strain evidence="2">CBS6075</strain>
    </source>
</reference>
<name>A0A9P8T5C7_9ASCO</name>
<feature type="transmembrane region" description="Helical" evidence="1">
    <location>
        <begin position="27"/>
        <end position="46"/>
    </location>
</feature>
<evidence type="ECO:0000256" key="1">
    <source>
        <dbReference type="SAM" id="Phobius"/>
    </source>
</evidence>
<accession>A0A9P8T5C7</accession>